<evidence type="ECO:0000259" key="7">
    <source>
        <dbReference type="PROSITE" id="PS50112"/>
    </source>
</evidence>
<dbReference type="NCBIfam" id="TIGR00229">
    <property type="entry name" value="sensory_box"/>
    <property type="match status" value="1"/>
</dbReference>
<feature type="region of interest" description="Disordered" evidence="4">
    <location>
        <begin position="1233"/>
        <end position="1268"/>
    </location>
</feature>
<dbReference type="SUPFAM" id="SSF47384">
    <property type="entry name" value="Homodimeric domain of signal transducing histidine kinase"/>
    <property type="match status" value="1"/>
</dbReference>
<dbReference type="SUPFAM" id="SSF52172">
    <property type="entry name" value="CheY-like"/>
    <property type="match status" value="1"/>
</dbReference>
<evidence type="ECO:0000259" key="8">
    <source>
        <dbReference type="PROSITE" id="PS50113"/>
    </source>
</evidence>
<evidence type="ECO:0000259" key="5">
    <source>
        <dbReference type="PROSITE" id="PS50109"/>
    </source>
</evidence>
<gene>
    <name evidence="9" type="ORF">QBC34DRAFT_482719</name>
</gene>
<dbReference type="EMBL" id="MU865920">
    <property type="protein sequence ID" value="KAK4453400.1"/>
    <property type="molecule type" value="Genomic_DNA"/>
</dbReference>
<name>A0AAV9GYB3_9PEZI</name>
<accession>A0AAV9GYB3</accession>
<organism evidence="9 10">
    <name type="scientific">Podospora aff. communis PSN243</name>
    <dbReference type="NCBI Taxonomy" id="3040156"/>
    <lineage>
        <taxon>Eukaryota</taxon>
        <taxon>Fungi</taxon>
        <taxon>Dikarya</taxon>
        <taxon>Ascomycota</taxon>
        <taxon>Pezizomycotina</taxon>
        <taxon>Sordariomycetes</taxon>
        <taxon>Sordariomycetidae</taxon>
        <taxon>Sordariales</taxon>
        <taxon>Podosporaceae</taxon>
        <taxon>Podospora</taxon>
    </lineage>
</organism>
<dbReference type="Gene3D" id="3.40.50.2300">
    <property type="match status" value="1"/>
</dbReference>
<protein>
    <recommendedName>
        <fullName evidence="11">Signal transduction histidine-protein kinase</fullName>
    </recommendedName>
</protein>
<dbReference type="InterPro" id="IPR005467">
    <property type="entry name" value="His_kinase_dom"/>
</dbReference>
<dbReference type="SUPFAM" id="SSF55785">
    <property type="entry name" value="PYP-like sensor domain (PAS domain)"/>
    <property type="match status" value="2"/>
</dbReference>
<dbReference type="Gene3D" id="1.10.287.130">
    <property type="match status" value="1"/>
</dbReference>
<keyword evidence="10" id="KW-1185">Reference proteome</keyword>
<evidence type="ECO:0000256" key="2">
    <source>
        <dbReference type="PROSITE-ProRule" id="PRU00169"/>
    </source>
</evidence>
<reference evidence="9" key="2">
    <citation type="submission" date="2023-05" db="EMBL/GenBank/DDBJ databases">
        <authorList>
            <consortium name="Lawrence Berkeley National Laboratory"/>
            <person name="Steindorff A."/>
            <person name="Hensen N."/>
            <person name="Bonometti L."/>
            <person name="Westerberg I."/>
            <person name="Brannstrom I.O."/>
            <person name="Guillou S."/>
            <person name="Cros-Aarteil S."/>
            <person name="Calhoun S."/>
            <person name="Haridas S."/>
            <person name="Kuo A."/>
            <person name="Mondo S."/>
            <person name="Pangilinan J."/>
            <person name="Riley R."/>
            <person name="Labutti K."/>
            <person name="Andreopoulos B."/>
            <person name="Lipzen A."/>
            <person name="Chen C."/>
            <person name="Yanf M."/>
            <person name="Daum C."/>
            <person name="Ng V."/>
            <person name="Clum A."/>
            <person name="Ohm R."/>
            <person name="Martin F."/>
            <person name="Silar P."/>
            <person name="Natvig D."/>
            <person name="Lalanne C."/>
            <person name="Gautier V."/>
            <person name="Ament-Velasquez S.L."/>
            <person name="Kruys A."/>
            <person name="Hutchinson M.I."/>
            <person name="Powell A.J."/>
            <person name="Barry K."/>
            <person name="Miller A.N."/>
            <person name="Grigoriev I.V."/>
            <person name="Debuchy R."/>
            <person name="Gladieux P."/>
            <person name="Thoren M.H."/>
            <person name="Johannesson H."/>
        </authorList>
    </citation>
    <scope>NUCLEOTIDE SEQUENCE</scope>
    <source>
        <strain evidence="9">PSN243</strain>
    </source>
</reference>
<dbReference type="CDD" id="cd00082">
    <property type="entry name" value="HisKA"/>
    <property type="match status" value="1"/>
</dbReference>
<dbReference type="InterPro" id="IPR000014">
    <property type="entry name" value="PAS"/>
</dbReference>
<dbReference type="SMART" id="SM00387">
    <property type="entry name" value="HATPase_c"/>
    <property type="match status" value="1"/>
</dbReference>
<dbReference type="SMART" id="SM00448">
    <property type="entry name" value="REC"/>
    <property type="match status" value="1"/>
</dbReference>
<evidence type="ECO:0000256" key="4">
    <source>
        <dbReference type="SAM" id="MobiDB-lite"/>
    </source>
</evidence>
<feature type="domain" description="PAS" evidence="7">
    <location>
        <begin position="576"/>
        <end position="647"/>
    </location>
</feature>
<feature type="modified residue" description="4-aspartylphosphate" evidence="2">
    <location>
        <position position="1351"/>
    </location>
</feature>
<dbReference type="GO" id="GO:0000155">
    <property type="term" value="F:phosphorelay sensor kinase activity"/>
    <property type="evidence" value="ECO:0007669"/>
    <property type="project" value="InterPro"/>
</dbReference>
<dbReference type="SMART" id="SM00091">
    <property type="entry name" value="PAS"/>
    <property type="match status" value="2"/>
</dbReference>
<feature type="domain" description="Response regulatory" evidence="6">
    <location>
        <begin position="1278"/>
        <end position="1423"/>
    </location>
</feature>
<dbReference type="PRINTS" id="PR00344">
    <property type="entry name" value="BCTRLSENSOR"/>
</dbReference>
<dbReference type="PANTHER" id="PTHR43719:SF30">
    <property type="entry name" value="TWO-COMPONENT SYSTEM RESPONSE REGULATOR"/>
    <property type="match status" value="1"/>
</dbReference>
<dbReference type="Pfam" id="PF02518">
    <property type="entry name" value="HATPase_c"/>
    <property type="match status" value="1"/>
</dbReference>
<evidence type="ECO:0000256" key="1">
    <source>
        <dbReference type="ARBA" id="ARBA00022553"/>
    </source>
</evidence>
<sequence>MHTSVFDTGIIDLLENDPRPSFIVTLTPHPPTIVYANPALTGLAGLLDVVTAKKENNAGLWEWIVGATASGCAPRPSLSHANTFWTRTVVHEQMVVVGANEQAVPADRPRKVRLDVDDGQPGQDGSVSHRIIAIHDNGENGITANSVTPDVPGLRRAKSTPSGAPTDPLQGPVPGPEAIRPLSRSTSDPGWVLPDMSPEKRPFLDVIRSVDWAATPLGPIKDWPPRLDQIWNQIVVDSRPIAIYWGPSYTTIYNEAFSKLCGSRHPALLGLPAETAWGNAGVELNKSLRSIASKKKSVVEGEWGFFVERESESDDEEGWLEETYLKWTITPILEGEECVGFMHPVVDATSMRLWERRMKMLIELGEVLVTARDTKSYWEKTIEQLASVDPQYDIPLAILYSVDQDPSTPSESGTTSVCHLEGALAVPKGHPIAPATLSLRPGADALSAAFKEALASHHPLLLQTRNGTLPRELLQDLQFRGFDDHCRAAVICPIRPTKEENVMGLLLLGLNPRRPYDNDYRQYISLLSQKLTTSLASIVLLEEETRRGRNAAQEAAYNEERLKAKLAGKTKEANESTELFQAVAEFVPVGMCFGDDKNNITFANDAWYKITGYPGKGPISNQGFLECVREDDRPTITAEYEKLKTTNNVQFEFRVKRQTGSDIPAPLTRNSPSFEKAGYDLDSKADLTERHVLAAAKAERAPDGSIRRVLTCLTDVTAHKRAAEEALLRAQQAENLKRMAEFATVGMYDMALNGRLIEANNVFYKMCGLPKVDPQLVDVKPWERCVVSEDLDLLKKKIDQMVSENKIQNVSESRVQSVSENKVQNVSEKVQNVELRLKTTWTAEDGAGHKVEVPRWVQATLMPVLSSEGVIQSFTGCLSDVSLQKWQLEREKQRKEEAIESKRQQENFIDMTSHEMRNPLSAIIHCADAITATMSRVQELVSGDFDMAIPTSNGHAASVAKVEADDAQVEVRGLVENCIDNAETIVGCAQHQKRIVDDILTMSKLDSKLLAITPITVNPIQMVQEALKMFEVEARRVDINLSMVVDQSYHDLGYRYLDFDPSRLKQVLINLLTNALKFTKTGPTRNVSVAVSASRSRPTEASSSVQFIPREQFDEEEYPLVDTSERESVFLMFEVKDTGQGLTEDEKKSLFQRFVQASSRTHVKYGGSGLGLFISRRLTELQNGAIGVASQPGIGSTFAFYIETHIPSQTATHDAEAQAAAAKAAMTGLRVMPSSSFRNKRSPSTASGSTAPSNNTKPSPIIGSPSNELVLPPPKIQGILVVEDNLVNQHVTRKGLLNMGFTVDVANHGLECLDKLRRTDRFVRTEASEDANGGATNGDHMPFPLSIILMDIEMPIQDGLTCTRNIRQLEREGKISGGRLPIIAVSANARLEQIQEAKDAGCDDVLVKPYRMPELLDRMKMVMGQVAAEAAC</sequence>
<evidence type="ECO:0008006" key="11">
    <source>
        <dbReference type="Google" id="ProtNLM"/>
    </source>
</evidence>
<dbReference type="InterPro" id="IPR001789">
    <property type="entry name" value="Sig_transdc_resp-reg_receiver"/>
</dbReference>
<feature type="domain" description="Histidine kinase" evidence="5">
    <location>
        <begin position="911"/>
        <end position="1206"/>
    </location>
</feature>
<dbReference type="InterPro" id="IPR036097">
    <property type="entry name" value="HisK_dim/P_sf"/>
</dbReference>
<dbReference type="PROSITE" id="PS50110">
    <property type="entry name" value="RESPONSE_REGULATORY"/>
    <property type="match status" value="1"/>
</dbReference>
<dbReference type="PROSITE" id="PS50113">
    <property type="entry name" value="PAC"/>
    <property type="match status" value="1"/>
</dbReference>
<dbReference type="Pfam" id="PF13188">
    <property type="entry name" value="PAS_8"/>
    <property type="match status" value="1"/>
</dbReference>
<dbReference type="InterPro" id="IPR000700">
    <property type="entry name" value="PAS-assoc_C"/>
</dbReference>
<feature type="coiled-coil region" evidence="3">
    <location>
        <begin position="878"/>
        <end position="908"/>
    </location>
</feature>
<dbReference type="InterPro" id="IPR058846">
    <property type="entry name" value="PAS-like"/>
</dbReference>
<evidence type="ECO:0000313" key="10">
    <source>
        <dbReference type="Proteomes" id="UP001321760"/>
    </source>
</evidence>
<dbReference type="PROSITE" id="PS50109">
    <property type="entry name" value="HIS_KIN"/>
    <property type="match status" value="1"/>
</dbReference>
<evidence type="ECO:0000259" key="6">
    <source>
        <dbReference type="PROSITE" id="PS50110"/>
    </source>
</evidence>
<dbReference type="InterPro" id="IPR036890">
    <property type="entry name" value="HATPase_C_sf"/>
</dbReference>
<comment type="caution">
    <text evidence="9">The sequence shown here is derived from an EMBL/GenBank/DDBJ whole genome shotgun (WGS) entry which is preliminary data.</text>
</comment>
<feature type="region of interest" description="Disordered" evidence="4">
    <location>
        <begin position="140"/>
        <end position="194"/>
    </location>
</feature>
<dbReference type="InterPro" id="IPR003594">
    <property type="entry name" value="HATPase_dom"/>
</dbReference>
<keyword evidence="1 2" id="KW-0597">Phosphoprotein</keyword>
<feature type="domain" description="PAC" evidence="8">
    <location>
        <begin position="831"/>
        <end position="893"/>
    </location>
</feature>
<dbReference type="InterPro" id="IPR011006">
    <property type="entry name" value="CheY-like_superfamily"/>
</dbReference>
<dbReference type="CDD" id="cd16922">
    <property type="entry name" value="HATPase_EvgS-ArcB-TorS-like"/>
    <property type="match status" value="1"/>
</dbReference>
<dbReference type="PROSITE" id="PS50112">
    <property type="entry name" value="PAS"/>
    <property type="match status" value="1"/>
</dbReference>
<dbReference type="CDD" id="cd17546">
    <property type="entry name" value="REC_hyHK_CKI1_RcsC-like"/>
    <property type="match status" value="1"/>
</dbReference>
<dbReference type="Gene3D" id="3.30.565.10">
    <property type="entry name" value="Histidine kinase-like ATPase, C-terminal domain"/>
    <property type="match status" value="1"/>
</dbReference>
<dbReference type="InterPro" id="IPR050956">
    <property type="entry name" value="2C_system_His_kinase"/>
</dbReference>
<reference evidence="9" key="1">
    <citation type="journal article" date="2023" name="Mol. Phylogenet. Evol.">
        <title>Genome-scale phylogeny and comparative genomics of the fungal order Sordariales.</title>
        <authorList>
            <person name="Hensen N."/>
            <person name="Bonometti L."/>
            <person name="Westerberg I."/>
            <person name="Brannstrom I.O."/>
            <person name="Guillou S."/>
            <person name="Cros-Aarteil S."/>
            <person name="Calhoun S."/>
            <person name="Haridas S."/>
            <person name="Kuo A."/>
            <person name="Mondo S."/>
            <person name="Pangilinan J."/>
            <person name="Riley R."/>
            <person name="LaButti K."/>
            <person name="Andreopoulos B."/>
            <person name="Lipzen A."/>
            <person name="Chen C."/>
            <person name="Yan M."/>
            <person name="Daum C."/>
            <person name="Ng V."/>
            <person name="Clum A."/>
            <person name="Steindorff A."/>
            <person name="Ohm R.A."/>
            <person name="Martin F."/>
            <person name="Silar P."/>
            <person name="Natvig D.O."/>
            <person name="Lalanne C."/>
            <person name="Gautier V."/>
            <person name="Ament-Velasquez S.L."/>
            <person name="Kruys A."/>
            <person name="Hutchinson M.I."/>
            <person name="Powell A.J."/>
            <person name="Barry K."/>
            <person name="Miller A.N."/>
            <person name="Grigoriev I.V."/>
            <person name="Debuchy R."/>
            <person name="Gladieux P."/>
            <person name="Hiltunen Thoren M."/>
            <person name="Johannesson H."/>
        </authorList>
    </citation>
    <scope>NUCLEOTIDE SEQUENCE</scope>
    <source>
        <strain evidence="9">PSN243</strain>
    </source>
</reference>
<keyword evidence="3" id="KW-0175">Coiled coil</keyword>
<proteinExistence type="predicted"/>
<dbReference type="Proteomes" id="UP001321760">
    <property type="component" value="Unassembled WGS sequence"/>
</dbReference>
<evidence type="ECO:0000256" key="3">
    <source>
        <dbReference type="SAM" id="Coils"/>
    </source>
</evidence>
<dbReference type="CDD" id="cd00130">
    <property type="entry name" value="PAS"/>
    <property type="match status" value="1"/>
</dbReference>
<dbReference type="InterPro" id="IPR035965">
    <property type="entry name" value="PAS-like_dom_sf"/>
</dbReference>
<dbReference type="Pfam" id="PF26131">
    <property type="entry name" value="PAS-like"/>
    <property type="match status" value="1"/>
</dbReference>
<dbReference type="SMART" id="SM00388">
    <property type="entry name" value="HisKA"/>
    <property type="match status" value="1"/>
</dbReference>
<dbReference type="SUPFAM" id="SSF55874">
    <property type="entry name" value="ATPase domain of HSP90 chaperone/DNA topoisomerase II/histidine kinase"/>
    <property type="match status" value="1"/>
</dbReference>
<dbReference type="PANTHER" id="PTHR43719">
    <property type="entry name" value="TWO-COMPONENT HISTIDINE KINASE"/>
    <property type="match status" value="1"/>
</dbReference>
<dbReference type="Gene3D" id="3.30.450.20">
    <property type="entry name" value="PAS domain"/>
    <property type="match status" value="3"/>
</dbReference>
<dbReference type="Pfam" id="PF00072">
    <property type="entry name" value="Response_reg"/>
    <property type="match status" value="1"/>
</dbReference>
<feature type="compositionally biased region" description="Low complexity" evidence="4">
    <location>
        <begin position="1242"/>
        <end position="1255"/>
    </location>
</feature>
<evidence type="ECO:0000313" key="9">
    <source>
        <dbReference type="EMBL" id="KAK4453400.1"/>
    </source>
</evidence>
<dbReference type="InterPro" id="IPR003661">
    <property type="entry name" value="HisK_dim/P_dom"/>
</dbReference>
<dbReference type="InterPro" id="IPR004358">
    <property type="entry name" value="Sig_transdc_His_kin-like_C"/>
</dbReference>